<dbReference type="AlphaFoldDB" id="A0A1Z4V1M3"/>
<gene>
    <name evidence="1" type="ORF">NIES806_15910</name>
</gene>
<accession>A0A1Z4V1M3</accession>
<evidence type="ECO:0000313" key="2">
    <source>
        <dbReference type="Proteomes" id="UP000218702"/>
    </source>
</evidence>
<reference evidence="1 2" key="1">
    <citation type="submission" date="2017-06" db="EMBL/GenBank/DDBJ databases">
        <title>Genome sequencing of cyanobaciteial culture collection at National Institute for Environmental Studies (NIES).</title>
        <authorList>
            <person name="Hirose Y."/>
            <person name="Shimura Y."/>
            <person name="Fujisawa T."/>
            <person name="Nakamura Y."/>
            <person name="Kawachi M."/>
        </authorList>
    </citation>
    <scope>NUCLEOTIDE SEQUENCE [LARGE SCALE GENOMIC DNA]</scope>
    <source>
        <strain evidence="1 2">NIES-806</strain>
    </source>
</reference>
<dbReference type="RefSeq" id="WP_096666006.1">
    <property type="nucleotide sequence ID" value="NZ_AP018316.1"/>
</dbReference>
<keyword evidence="2" id="KW-1185">Reference proteome</keyword>
<evidence type="ECO:0000313" key="1">
    <source>
        <dbReference type="EMBL" id="BAZ85388.1"/>
    </source>
</evidence>
<proteinExistence type="predicted"/>
<name>A0A1Z4V1M3_9CYAN</name>
<dbReference type="Proteomes" id="UP000218702">
    <property type="component" value="Chromosome"/>
</dbReference>
<protein>
    <submittedName>
        <fullName evidence="1">Uncharacterized protein</fullName>
    </submittedName>
</protein>
<sequence length="150" mass="17223">MTTLQLKNHKIWQGLTEILESLDPNSLVQKHLEQCCYTVNGYWDEQDEYYDSIRLPHTIETELVSSFVGVTQDNRFVKLKFSLIGTDYPAAAAIYAAALPDDKSYPFGSPTIQNIGELVLIYNENLEFVDENWLLDIDSPLLDKRQFTNT</sequence>
<organism evidence="1 2">
    <name type="scientific">Dolichospermum compactum NIES-806</name>
    <dbReference type="NCBI Taxonomy" id="1973481"/>
    <lineage>
        <taxon>Bacteria</taxon>
        <taxon>Bacillati</taxon>
        <taxon>Cyanobacteriota</taxon>
        <taxon>Cyanophyceae</taxon>
        <taxon>Nostocales</taxon>
        <taxon>Aphanizomenonaceae</taxon>
        <taxon>Dolichospermum</taxon>
        <taxon>Dolichospermum compactum</taxon>
    </lineage>
</organism>
<dbReference type="EMBL" id="AP018316">
    <property type="protein sequence ID" value="BAZ85388.1"/>
    <property type="molecule type" value="Genomic_DNA"/>
</dbReference>
<dbReference type="KEGG" id="dcm:NIES806_15910"/>
<dbReference type="OrthoDB" id="485451at2"/>